<dbReference type="Pfam" id="PF01585">
    <property type="entry name" value="G-patch"/>
    <property type="match status" value="1"/>
</dbReference>
<evidence type="ECO:0000259" key="3">
    <source>
        <dbReference type="PROSITE" id="PS50174"/>
    </source>
</evidence>
<feature type="compositionally biased region" description="Acidic residues" evidence="1">
    <location>
        <begin position="105"/>
        <end position="118"/>
    </location>
</feature>
<evidence type="ECO:0008006" key="6">
    <source>
        <dbReference type="Google" id="ProtNLM"/>
    </source>
</evidence>
<dbReference type="Pfam" id="PF17780">
    <property type="entry name" value="OCRE"/>
    <property type="match status" value="1"/>
</dbReference>
<feature type="region of interest" description="Disordered" evidence="1">
    <location>
        <begin position="55"/>
        <end position="129"/>
    </location>
</feature>
<feature type="region of interest" description="Disordered" evidence="1">
    <location>
        <begin position="288"/>
        <end position="317"/>
    </location>
</feature>
<gene>
    <name evidence="4" type="ORF">NQ314_018730</name>
</gene>
<evidence type="ECO:0000259" key="2">
    <source>
        <dbReference type="PROSITE" id="PS50006"/>
    </source>
</evidence>
<dbReference type="SMART" id="SM00240">
    <property type="entry name" value="FHA"/>
    <property type="match status" value="1"/>
</dbReference>
<dbReference type="InterPro" id="IPR041591">
    <property type="entry name" value="OCRE"/>
</dbReference>
<evidence type="ECO:0000256" key="1">
    <source>
        <dbReference type="SAM" id="MobiDB-lite"/>
    </source>
</evidence>
<dbReference type="CDD" id="cd22686">
    <property type="entry name" value="FHA_AGGF1"/>
    <property type="match status" value="1"/>
</dbReference>
<feature type="compositionally biased region" description="Basic and acidic residues" evidence="1">
    <location>
        <begin position="84"/>
        <end position="104"/>
    </location>
</feature>
<dbReference type="EMBL" id="JANEYF010005298">
    <property type="protein sequence ID" value="KAJ8928677.1"/>
    <property type="molecule type" value="Genomic_DNA"/>
</dbReference>
<dbReference type="PROSITE" id="PS50174">
    <property type="entry name" value="G_PATCH"/>
    <property type="match status" value="1"/>
</dbReference>
<dbReference type="InterPro" id="IPR000467">
    <property type="entry name" value="G_patch_dom"/>
</dbReference>
<dbReference type="PROSITE" id="PS50006">
    <property type="entry name" value="FHA_DOMAIN"/>
    <property type="match status" value="1"/>
</dbReference>
<comment type="caution">
    <text evidence="4">The sequence shown here is derived from an EMBL/GenBank/DDBJ whole genome shotgun (WGS) entry which is preliminary data.</text>
</comment>
<dbReference type="AlphaFoldDB" id="A0AAV8WR74"/>
<dbReference type="Gene3D" id="2.60.200.20">
    <property type="match status" value="1"/>
</dbReference>
<evidence type="ECO:0000313" key="5">
    <source>
        <dbReference type="Proteomes" id="UP001162156"/>
    </source>
</evidence>
<dbReference type="Pfam" id="PF00498">
    <property type="entry name" value="FHA"/>
    <property type="match status" value="1"/>
</dbReference>
<dbReference type="Proteomes" id="UP001162156">
    <property type="component" value="Unassembled WGS sequence"/>
</dbReference>
<protein>
    <recommendedName>
        <fullName evidence="6">Angiogenic factor with G patch and FHA domains 1</fullName>
    </recommendedName>
</protein>
<dbReference type="SMART" id="SM00443">
    <property type="entry name" value="G_patch"/>
    <property type="match status" value="1"/>
</dbReference>
<dbReference type="PANTHER" id="PTHR23106">
    <property type="entry name" value="ANGIOGENIC FACTOR WITH G PATCH AND FHA DOMAINS 1"/>
    <property type="match status" value="1"/>
</dbReference>
<dbReference type="GO" id="GO:0003676">
    <property type="term" value="F:nucleic acid binding"/>
    <property type="evidence" value="ECO:0007669"/>
    <property type="project" value="InterPro"/>
</dbReference>
<dbReference type="SUPFAM" id="SSF49879">
    <property type="entry name" value="SMAD/FHA domain"/>
    <property type="match status" value="1"/>
</dbReference>
<sequence length="404" mass="45354">MAMQNSGFVYEETSGMYYDYNTGYYYNAEYGLYYEGTTGTYLKYNQETNSYDFHSQVQTTQQPHKEDKKKVVRKRKNKSTNGHNTKDTKRQREEEGLRSPAKDVEEGECSESDESCSDEDAKSDTSDISKQWPPCMRIIVESSDVPKVKIGSLHIITCDGGSVGREGGHSILIPDINTSKHHLKFTFDKESSHYLVTDLGSRNGTLLNGRRLSPSKQESEPMKITHGSKIQIGSTTLLCHIHEGNQTCGHCEPGLIQVPKAERHKNELKNLRKMCGLVNFEEDPKLASGYTDRAQKRRETVGSQNPHEKTKMASLDESISSENKGFKLLSKMGWKEGQSLGKDGEGMLEPIKLVSNKGTTGIGCNEGVVESLIPSEKQNIWKKAQERFQKLPDSNTAFDEDSED</sequence>
<dbReference type="InterPro" id="IPR008984">
    <property type="entry name" value="SMAD_FHA_dom_sf"/>
</dbReference>
<feature type="domain" description="FHA" evidence="2">
    <location>
        <begin position="161"/>
        <end position="212"/>
    </location>
</feature>
<proteinExistence type="predicted"/>
<keyword evidence="5" id="KW-1185">Reference proteome</keyword>
<organism evidence="4 5">
    <name type="scientific">Rhamnusium bicolor</name>
    <dbReference type="NCBI Taxonomy" id="1586634"/>
    <lineage>
        <taxon>Eukaryota</taxon>
        <taxon>Metazoa</taxon>
        <taxon>Ecdysozoa</taxon>
        <taxon>Arthropoda</taxon>
        <taxon>Hexapoda</taxon>
        <taxon>Insecta</taxon>
        <taxon>Pterygota</taxon>
        <taxon>Neoptera</taxon>
        <taxon>Endopterygota</taxon>
        <taxon>Coleoptera</taxon>
        <taxon>Polyphaga</taxon>
        <taxon>Cucujiformia</taxon>
        <taxon>Chrysomeloidea</taxon>
        <taxon>Cerambycidae</taxon>
        <taxon>Lepturinae</taxon>
        <taxon>Rhagiini</taxon>
        <taxon>Rhamnusium</taxon>
    </lineage>
</organism>
<dbReference type="InterPro" id="IPR053027">
    <property type="entry name" value="AGGF1"/>
</dbReference>
<dbReference type="PANTHER" id="PTHR23106:SF24">
    <property type="entry name" value="ANGIOGENIC FACTOR WITH G PATCH AND FHA DOMAINS 1"/>
    <property type="match status" value="1"/>
</dbReference>
<dbReference type="InterPro" id="IPR000253">
    <property type="entry name" value="FHA_dom"/>
</dbReference>
<reference evidence="4" key="1">
    <citation type="journal article" date="2023" name="Insect Mol. Biol.">
        <title>Genome sequencing provides insights into the evolution of gene families encoding plant cell wall-degrading enzymes in longhorned beetles.</title>
        <authorList>
            <person name="Shin N.R."/>
            <person name="Okamura Y."/>
            <person name="Kirsch R."/>
            <person name="Pauchet Y."/>
        </authorList>
    </citation>
    <scope>NUCLEOTIDE SEQUENCE</scope>
    <source>
        <strain evidence="4">RBIC_L_NR</strain>
    </source>
</reference>
<evidence type="ECO:0000313" key="4">
    <source>
        <dbReference type="EMBL" id="KAJ8928677.1"/>
    </source>
</evidence>
<name>A0AAV8WR74_9CUCU</name>
<feature type="domain" description="G-patch" evidence="3">
    <location>
        <begin position="321"/>
        <end position="367"/>
    </location>
</feature>
<feature type="compositionally biased region" description="Basic and acidic residues" evidence="1">
    <location>
        <begin position="293"/>
        <end position="311"/>
    </location>
</feature>
<accession>A0AAV8WR74</accession>